<proteinExistence type="predicted"/>
<dbReference type="Proteomes" id="UP001175211">
    <property type="component" value="Unassembled WGS sequence"/>
</dbReference>
<protein>
    <submittedName>
        <fullName evidence="1">Uncharacterized protein</fullName>
    </submittedName>
</protein>
<dbReference type="GeneID" id="85361175"/>
<dbReference type="AlphaFoldDB" id="A0AA39K9N6"/>
<name>A0AA39K9N6_ARMTA</name>
<organism evidence="1 2">
    <name type="scientific">Armillaria tabescens</name>
    <name type="common">Ringless honey mushroom</name>
    <name type="synonym">Agaricus tabescens</name>
    <dbReference type="NCBI Taxonomy" id="1929756"/>
    <lineage>
        <taxon>Eukaryota</taxon>
        <taxon>Fungi</taxon>
        <taxon>Dikarya</taxon>
        <taxon>Basidiomycota</taxon>
        <taxon>Agaricomycotina</taxon>
        <taxon>Agaricomycetes</taxon>
        <taxon>Agaricomycetidae</taxon>
        <taxon>Agaricales</taxon>
        <taxon>Marasmiineae</taxon>
        <taxon>Physalacriaceae</taxon>
        <taxon>Desarmillaria</taxon>
    </lineage>
</organism>
<dbReference type="RefSeq" id="XP_060329454.1">
    <property type="nucleotide sequence ID" value="XM_060477627.1"/>
</dbReference>
<accession>A0AA39K9N6</accession>
<keyword evidence="2" id="KW-1185">Reference proteome</keyword>
<dbReference type="EMBL" id="JAUEPS010000023">
    <property type="protein sequence ID" value="KAK0457139.1"/>
    <property type="molecule type" value="Genomic_DNA"/>
</dbReference>
<comment type="caution">
    <text evidence="1">The sequence shown here is derived from an EMBL/GenBank/DDBJ whole genome shotgun (WGS) entry which is preliminary data.</text>
</comment>
<gene>
    <name evidence="1" type="ORF">EV420DRAFT_1644294</name>
</gene>
<sequence length="562" mass="63682">MSSNPSVQRIVVESTSALPIQSVASVQRYTEGLPRVCAYTLRELLDDAERSDAAVDTNKLDRCICAHLRFQCHNLCAELFAVDDFENSQNVRDLIVANLRTPPYHQSLRLQPLVWGRLLSKILPFDHKVYELLFHALPTIYWHANFKCPPHFFPNAGLPILMTPTGDHLQTLFKAISKSLFMSIGNILLKGCDDFEDQDSVSYHDSTSQLSDPDDSRVQLLLSMAGSSSIHRMNALDSSPETFFRAVLLGIMAYMGVKSDIINQPKGSMSPVPLDNNRSTVLRLLYMLVSSEEYHVGNDSMCIKDQCLTLIIFFRVLNCTYPHPEYNFSAELTAKFVSIAFQDDAWLSGPEMGRFSIGEAAELVIHLFEHSFTMNVAFAHFVDKQLFGSFSISRSSDWDLSTIIGTFVARLSSGELDPLIQQRSLDYLHEHGSLHTACTVLIVNNNITALRQLTLLHCNDPVWPQCLQSLQEEEHHLQQLFGYPKEWITWCIADLKADIEQNWIKLATGVHSSGMTHDMRPVQEDNEQIKSAWSKVKVLPPLLHWVRQHHTREALSEEVELV</sequence>
<reference evidence="1" key="1">
    <citation type="submission" date="2023-06" db="EMBL/GenBank/DDBJ databases">
        <authorList>
            <consortium name="Lawrence Berkeley National Laboratory"/>
            <person name="Ahrendt S."/>
            <person name="Sahu N."/>
            <person name="Indic B."/>
            <person name="Wong-Bajracharya J."/>
            <person name="Merenyi Z."/>
            <person name="Ke H.-M."/>
            <person name="Monk M."/>
            <person name="Kocsube S."/>
            <person name="Drula E."/>
            <person name="Lipzen A."/>
            <person name="Balint B."/>
            <person name="Henrissat B."/>
            <person name="Andreopoulos B."/>
            <person name="Martin F.M."/>
            <person name="Harder C.B."/>
            <person name="Rigling D."/>
            <person name="Ford K.L."/>
            <person name="Foster G.D."/>
            <person name="Pangilinan J."/>
            <person name="Papanicolaou A."/>
            <person name="Barry K."/>
            <person name="LaButti K."/>
            <person name="Viragh M."/>
            <person name="Koriabine M."/>
            <person name="Yan M."/>
            <person name="Riley R."/>
            <person name="Champramary S."/>
            <person name="Plett K.L."/>
            <person name="Tsai I.J."/>
            <person name="Slot J."/>
            <person name="Sipos G."/>
            <person name="Plett J."/>
            <person name="Nagy L.G."/>
            <person name="Grigoriev I.V."/>
        </authorList>
    </citation>
    <scope>NUCLEOTIDE SEQUENCE</scope>
    <source>
        <strain evidence="1">CCBAS 213</strain>
    </source>
</reference>
<evidence type="ECO:0000313" key="1">
    <source>
        <dbReference type="EMBL" id="KAK0457139.1"/>
    </source>
</evidence>
<evidence type="ECO:0000313" key="2">
    <source>
        <dbReference type="Proteomes" id="UP001175211"/>
    </source>
</evidence>